<reference evidence="2 4" key="1">
    <citation type="submission" date="2019-11" db="EMBL/GenBank/DDBJ databases">
        <title>Characterisation of Fundicoccus ignavus gen. nov. sp. nov., a novel genus of the family Aerococcaceae from bulk tank milk.</title>
        <authorList>
            <person name="Siebert A."/>
            <person name="Huptas C."/>
            <person name="Wenning M."/>
            <person name="Scherer S."/>
            <person name="Doll E.V."/>
        </authorList>
    </citation>
    <scope>NUCLEOTIDE SEQUENCE [LARGE SCALE GENOMIC DNA]</scope>
    <source>
        <strain evidence="2 4">DSM 109652</strain>
    </source>
</reference>
<dbReference type="AlphaFoldDB" id="A0A6I2GJ63"/>
<dbReference type="RefSeq" id="WP_153833135.1">
    <property type="nucleotide sequence ID" value="NZ_WJQS01000004.1"/>
</dbReference>
<reference evidence="1 3" key="2">
    <citation type="submission" date="2019-11" db="EMBL/GenBank/DDBJ databases">
        <title>Characterisation of Fundicoccus ignavus gen. nov. sp. nov., a novel genus of the family Aerococcaceae isolated from bulk tank milk.</title>
        <authorList>
            <person name="Siebert A."/>
            <person name="Huptas C."/>
            <person name="Wenning M."/>
            <person name="Scherer S."/>
            <person name="Doll E.V."/>
        </authorList>
    </citation>
    <scope>NUCLEOTIDE SEQUENCE [LARGE SCALE GENOMIC DNA]</scope>
    <source>
        <strain evidence="1 3">WS4759</strain>
    </source>
</reference>
<evidence type="ECO:0000313" key="4">
    <source>
        <dbReference type="Proteomes" id="UP000440066"/>
    </source>
</evidence>
<protein>
    <recommendedName>
        <fullName evidence="5">YokE-like PH domain-containing protein</fullName>
    </recommendedName>
</protein>
<comment type="caution">
    <text evidence="1">The sequence shown here is derived from an EMBL/GenBank/DDBJ whole genome shotgun (WGS) entry which is preliminary data.</text>
</comment>
<organism evidence="1 3">
    <name type="scientific">Fundicoccus ignavus</name>
    <dbReference type="NCBI Taxonomy" id="2664442"/>
    <lineage>
        <taxon>Bacteria</taxon>
        <taxon>Bacillati</taxon>
        <taxon>Bacillota</taxon>
        <taxon>Bacilli</taxon>
        <taxon>Lactobacillales</taxon>
        <taxon>Aerococcaceae</taxon>
        <taxon>Fundicoccus</taxon>
    </lineage>
</organism>
<evidence type="ECO:0008006" key="5">
    <source>
        <dbReference type="Google" id="ProtNLM"/>
    </source>
</evidence>
<proteinExistence type="predicted"/>
<evidence type="ECO:0000313" key="2">
    <source>
        <dbReference type="EMBL" id="MRJ48075.1"/>
    </source>
</evidence>
<dbReference type="EMBL" id="WJQT01000019">
    <property type="protein sequence ID" value="MRJ48075.1"/>
    <property type="molecule type" value="Genomic_DNA"/>
</dbReference>
<accession>A0A6I2GJ63</accession>
<evidence type="ECO:0000313" key="1">
    <source>
        <dbReference type="EMBL" id="MRI85319.1"/>
    </source>
</evidence>
<dbReference type="Proteomes" id="UP000440066">
    <property type="component" value="Unassembled WGS sequence"/>
</dbReference>
<name>A0A6I2GJ63_9LACT</name>
<evidence type="ECO:0000313" key="3">
    <source>
        <dbReference type="Proteomes" id="UP000430975"/>
    </source>
</evidence>
<dbReference type="EMBL" id="WJQS01000004">
    <property type="protein sequence ID" value="MRI85319.1"/>
    <property type="molecule type" value="Genomic_DNA"/>
</dbReference>
<keyword evidence="3" id="KW-1185">Reference proteome</keyword>
<gene>
    <name evidence="2" type="ORF">GF867_10910</name>
    <name evidence="1" type="ORF">GIY09_05440</name>
</gene>
<sequence length="124" mass="14692">MKLTFSKEEMENYRDTHADSLATVGYTQKVKLLRTQLPTYFLLIIDNQQITMIEQDWKLKEKGISVIHLSDINTLTVDRIFFQHRVKIKTTDKVYKLDVPPLNFGFKEYQNNLINRLKEISNNL</sequence>
<dbReference type="Proteomes" id="UP000430975">
    <property type="component" value="Unassembled WGS sequence"/>
</dbReference>